<name>A0A3P1WRD8_9ACTN</name>
<sequence length="130" mass="13186">MRGTAHPVPRSPARSGGRGGGQRGMVTVELALGLLAVVTMLGVLAGVVLLGVVKAELQTSSTEVARHLARGDRRAADEALGRAPAGVELSTVNTRKGVEVVLAKEVPIPGLGAVPLSASAFVPWEPGRGP</sequence>
<evidence type="ECO:0000256" key="1">
    <source>
        <dbReference type="SAM" id="MobiDB-lite"/>
    </source>
</evidence>
<dbReference type="Proteomes" id="UP000280935">
    <property type="component" value="Unassembled WGS sequence"/>
</dbReference>
<gene>
    <name evidence="3" type="ORF">EII35_09350</name>
</gene>
<dbReference type="OrthoDB" id="10015388at2"/>
<proteinExistence type="predicted"/>
<keyword evidence="2" id="KW-0472">Membrane</keyword>
<keyword evidence="2" id="KW-1133">Transmembrane helix</keyword>
<reference evidence="3 4" key="1">
    <citation type="submission" date="2018-11" db="EMBL/GenBank/DDBJ databases">
        <title>Genomes From Bacteria Associated with the Canine Oral Cavity: a Test Case for Automated Genome-Based Taxonomic Assignment.</title>
        <authorList>
            <person name="Coil D.A."/>
            <person name="Jospin G."/>
            <person name="Darling A.E."/>
            <person name="Wallis C."/>
            <person name="Davis I.J."/>
            <person name="Harris S."/>
            <person name="Eisen J.A."/>
            <person name="Holcombe L.J."/>
            <person name="O'Flynn C."/>
        </authorList>
    </citation>
    <scope>NUCLEOTIDE SEQUENCE [LARGE SCALE GENOMIC DNA]</scope>
    <source>
        <strain evidence="3 4">OH2822_COT-296</strain>
    </source>
</reference>
<protein>
    <submittedName>
        <fullName evidence="3">Uncharacterized protein</fullName>
    </submittedName>
</protein>
<organism evidence="3 4">
    <name type="scientific">Arachnia propionica</name>
    <dbReference type="NCBI Taxonomy" id="1750"/>
    <lineage>
        <taxon>Bacteria</taxon>
        <taxon>Bacillati</taxon>
        <taxon>Actinomycetota</taxon>
        <taxon>Actinomycetes</taxon>
        <taxon>Propionibacteriales</taxon>
        <taxon>Propionibacteriaceae</taxon>
        <taxon>Arachnia</taxon>
    </lineage>
</organism>
<dbReference type="EMBL" id="RQYT01000021">
    <property type="protein sequence ID" value="RRD49179.1"/>
    <property type="molecule type" value="Genomic_DNA"/>
</dbReference>
<accession>A0A3P1WRD8</accession>
<evidence type="ECO:0000313" key="3">
    <source>
        <dbReference type="EMBL" id="RRD49179.1"/>
    </source>
</evidence>
<comment type="caution">
    <text evidence="3">The sequence shown here is derived from an EMBL/GenBank/DDBJ whole genome shotgun (WGS) entry which is preliminary data.</text>
</comment>
<keyword evidence="2" id="KW-0812">Transmembrane</keyword>
<dbReference type="AlphaFoldDB" id="A0A3P1WRD8"/>
<evidence type="ECO:0000313" key="4">
    <source>
        <dbReference type="Proteomes" id="UP000280935"/>
    </source>
</evidence>
<dbReference type="RefSeq" id="WP_125228206.1">
    <property type="nucleotide sequence ID" value="NZ_RQYT01000021.1"/>
</dbReference>
<feature type="region of interest" description="Disordered" evidence="1">
    <location>
        <begin position="1"/>
        <end position="22"/>
    </location>
</feature>
<evidence type="ECO:0000256" key="2">
    <source>
        <dbReference type="SAM" id="Phobius"/>
    </source>
</evidence>
<feature type="transmembrane region" description="Helical" evidence="2">
    <location>
        <begin position="30"/>
        <end position="53"/>
    </location>
</feature>